<protein>
    <submittedName>
        <fullName evidence="1">Uncharacterized protein</fullName>
    </submittedName>
</protein>
<name>A0A6N6MFD9_9HYPH</name>
<reference evidence="1 2" key="1">
    <citation type="submission" date="2019-09" db="EMBL/GenBank/DDBJ databases">
        <title>YIM 132548 draft genome.</title>
        <authorList>
            <person name="Jiang L."/>
        </authorList>
    </citation>
    <scope>NUCLEOTIDE SEQUENCE [LARGE SCALE GENOMIC DNA]</scope>
    <source>
        <strain evidence="1 2">YIM 132548</strain>
    </source>
</reference>
<accession>A0A6N6MFD9</accession>
<dbReference type="RefSeq" id="WP_150966633.1">
    <property type="nucleotide sequence ID" value="NZ_VZZJ01000038.1"/>
</dbReference>
<keyword evidence="2" id="KW-1185">Reference proteome</keyword>
<dbReference type="AlphaFoldDB" id="A0A6N6MFD9"/>
<evidence type="ECO:0000313" key="1">
    <source>
        <dbReference type="EMBL" id="KAB1069535.1"/>
    </source>
</evidence>
<gene>
    <name evidence="1" type="ORF">F6X51_25255</name>
</gene>
<dbReference type="EMBL" id="VZZJ01000038">
    <property type="protein sequence ID" value="KAB1069535.1"/>
    <property type="molecule type" value="Genomic_DNA"/>
</dbReference>
<organism evidence="1 2">
    <name type="scientific">Methylobacterium planeticum</name>
    <dbReference type="NCBI Taxonomy" id="2615211"/>
    <lineage>
        <taxon>Bacteria</taxon>
        <taxon>Pseudomonadati</taxon>
        <taxon>Pseudomonadota</taxon>
        <taxon>Alphaproteobacteria</taxon>
        <taxon>Hyphomicrobiales</taxon>
        <taxon>Methylobacteriaceae</taxon>
        <taxon>Methylobacterium</taxon>
    </lineage>
</organism>
<dbReference type="Proteomes" id="UP000441523">
    <property type="component" value="Unassembled WGS sequence"/>
</dbReference>
<proteinExistence type="predicted"/>
<sequence length="83" mass="8473">MPDDDAARRPRTGAVAWAVRISAVAILVGCGAAQYLAKAVAPLSETARIAAGPAFRDPETTGSITVSARSVALDPCGPRPDAR</sequence>
<comment type="caution">
    <text evidence="1">The sequence shown here is derived from an EMBL/GenBank/DDBJ whole genome shotgun (WGS) entry which is preliminary data.</text>
</comment>
<evidence type="ECO:0000313" key="2">
    <source>
        <dbReference type="Proteomes" id="UP000441523"/>
    </source>
</evidence>